<evidence type="ECO:0000259" key="2">
    <source>
        <dbReference type="PROSITE" id="PS50076"/>
    </source>
</evidence>
<feature type="domain" description="J" evidence="2">
    <location>
        <begin position="48"/>
        <end position="110"/>
    </location>
</feature>
<dbReference type="CDD" id="cd06257">
    <property type="entry name" value="DnaJ"/>
    <property type="match status" value="1"/>
</dbReference>
<evidence type="ECO:0000256" key="1">
    <source>
        <dbReference type="ARBA" id="ARBA00023186"/>
    </source>
</evidence>
<dbReference type="RefSeq" id="WP_306850794.1">
    <property type="nucleotide sequence ID" value="NZ_JAUSSK010000004.1"/>
</dbReference>
<dbReference type="SMART" id="SM00271">
    <property type="entry name" value="DnaJ"/>
    <property type="match status" value="1"/>
</dbReference>
<organism evidence="3 4">
    <name type="scientific">Luteibacter jiangsuensis</name>
    <dbReference type="NCBI Taxonomy" id="637577"/>
    <lineage>
        <taxon>Bacteria</taxon>
        <taxon>Pseudomonadati</taxon>
        <taxon>Pseudomonadota</taxon>
        <taxon>Gammaproteobacteria</taxon>
        <taxon>Lysobacterales</taxon>
        <taxon>Rhodanobacteraceae</taxon>
        <taxon>Luteibacter</taxon>
    </lineage>
</organism>
<sequence>MSTLEFVVIGACLAIGYKYTSALLGKRDEPTPDDRPPDITPFFERPLPWHEVLGVLPEATHAEIVAAYRTRMSQYHPDKVANMGEDIRALAERRAKEINAAYAEACAARPA</sequence>
<gene>
    <name evidence="3" type="ORF">J2T07_002896</name>
</gene>
<dbReference type="PRINTS" id="PR00625">
    <property type="entry name" value="JDOMAIN"/>
</dbReference>
<dbReference type="InterPro" id="IPR001623">
    <property type="entry name" value="DnaJ_domain"/>
</dbReference>
<keyword evidence="4" id="KW-1185">Reference proteome</keyword>
<keyword evidence="1" id="KW-0143">Chaperone</keyword>
<comment type="caution">
    <text evidence="3">The sequence shown here is derived from an EMBL/GenBank/DDBJ whole genome shotgun (WGS) entry which is preliminary data.</text>
</comment>
<dbReference type="SUPFAM" id="SSF46565">
    <property type="entry name" value="Chaperone J-domain"/>
    <property type="match status" value="1"/>
</dbReference>
<dbReference type="InterPro" id="IPR036869">
    <property type="entry name" value="J_dom_sf"/>
</dbReference>
<accession>A0ABT9T115</accession>
<reference evidence="3 4" key="1">
    <citation type="submission" date="2023-07" db="EMBL/GenBank/DDBJ databases">
        <title>Sorghum-associated microbial communities from plants grown in Nebraska, USA.</title>
        <authorList>
            <person name="Schachtman D."/>
        </authorList>
    </citation>
    <scope>NUCLEOTIDE SEQUENCE [LARGE SCALE GENOMIC DNA]</scope>
    <source>
        <strain evidence="3 4">CC60</strain>
    </source>
</reference>
<name>A0ABT9T115_9GAMM</name>
<protein>
    <submittedName>
        <fullName evidence="3">DnaJ-domain-containing protein 1</fullName>
    </submittedName>
</protein>
<dbReference type="Proteomes" id="UP001237737">
    <property type="component" value="Unassembled WGS sequence"/>
</dbReference>
<proteinExistence type="predicted"/>
<dbReference type="Pfam" id="PF00226">
    <property type="entry name" value="DnaJ"/>
    <property type="match status" value="1"/>
</dbReference>
<evidence type="ECO:0000313" key="3">
    <source>
        <dbReference type="EMBL" id="MDQ0010690.1"/>
    </source>
</evidence>
<dbReference type="Gene3D" id="1.10.287.110">
    <property type="entry name" value="DnaJ domain"/>
    <property type="match status" value="1"/>
</dbReference>
<evidence type="ECO:0000313" key="4">
    <source>
        <dbReference type="Proteomes" id="UP001237737"/>
    </source>
</evidence>
<dbReference type="EMBL" id="JAUSSK010000004">
    <property type="protein sequence ID" value="MDQ0010690.1"/>
    <property type="molecule type" value="Genomic_DNA"/>
</dbReference>
<dbReference type="PROSITE" id="PS50076">
    <property type="entry name" value="DNAJ_2"/>
    <property type="match status" value="1"/>
</dbReference>